<gene>
    <name evidence="11" type="primary">ykcC</name>
    <name evidence="11" type="ORF">BRSU_1532</name>
</gene>
<dbReference type="CDD" id="cd04187">
    <property type="entry name" value="DPM1_like_bac"/>
    <property type="match status" value="1"/>
</dbReference>
<comment type="similarity">
    <text evidence="8">Belongs to the glycosyltransferase 2 family. GtrB subfamily.</text>
</comment>
<evidence type="ECO:0000256" key="6">
    <source>
        <dbReference type="ARBA" id="ARBA00022989"/>
    </source>
</evidence>
<evidence type="ECO:0000256" key="9">
    <source>
        <dbReference type="SAM" id="Phobius"/>
    </source>
</evidence>
<feature type="domain" description="Glycosyltransferase 2-like" evidence="10">
    <location>
        <begin position="8"/>
        <end position="172"/>
    </location>
</feature>
<dbReference type="InterPro" id="IPR001173">
    <property type="entry name" value="Glyco_trans_2-like"/>
</dbReference>
<dbReference type="SUPFAM" id="SSF53448">
    <property type="entry name" value="Nucleotide-diphospho-sugar transferases"/>
    <property type="match status" value="1"/>
</dbReference>
<name>A0A0G4K7F4_9SPIR</name>
<dbReference type="PANTHER" id="PTHR48090">
    <property type="entry name" value="UNDECAPRENYL-PHOSPHATE 4-DEOXY-4-FORMAMIDO-L-ARABINOSE TRANSFERASE-RELATED"/>
    <property type="match status" value="1"/>
</dbReference>
<comment type="subcellular location">
    <subcellularLocation>
        <location evidence="1">Cell membrane</location>
        <topology evidence="1">Multi-pass membrane protein</topology>
    </subcellularLocation>
</comment>
<accession>A0A0G4K7F4</accession>
<dbReference type="GO" id="GO:0005886">
    <property type="term" value="C:plasma membrane"/>
    <property type="evidence" value="ECO:0007669"/>
    <property type="project" value="UniProtKB-SubCell"/>
</dbReference>
<keyword evidence="6 9" id="KW-1133">Transmembrane helix</keyword>
<dbReference type="FunFam" id="3.90.550.10:FF:000079">
    <property type="entry name" value="Probable glycosyl transferase"/>
    <property type="match status" value="1"/>
</dbReference>
<keyword evidence="3 11" id="KW-0328">Glycosyltransferase</keyword>
<organism evidence="11 12">
    <name type="scientific">Brachyspira suanatina</name>
    <dbReference type="NCBI Taxonomy" id="381802"/>
    <lineage>
        <taxon>Bacteria</taxon>
        <taxon>Pseudomonadati</taxon>
        <taxon>Spirochaetota</taxon>
        <taxon>Spirochaetia</taxon>
        <taxon>Brachyspirales</taxon>
        <taxon>Brachyspiraceae</taxon>
        <taxon>Brachyspira</taxon>
    </lineage>
</organism>
<sequence>MGYFMKISIIIPCYNEEEVLDTLYERINKVSEKLVNYECEFIFVNDGSKDKTEKIIENFSVNDNRVKLFSFSRNFGHQAAVSCGIHNALGDIAVIIDADLQDPPEIIPDMIEEYENSKTPIIYGKRISRKGESIFKKLTASIFYRLINLLSEVKFPVDTGDFRLIDKNVIEAYKSFGENPKYIRGLISWMGFEQKAFEYERDARAAGNTKYTFKKMLKLAITGILSFSVKPLRISLFFGILAIFIAIGFSIRVFYLYLFDSQELVKGWASIIITILFVGGVQLISLSVISEYLANIFNEMKKRPEYIIKKIIK</sequence>
<evidence type="ECO:0000313" key="11">
    <source>
        <dbReference type="EMBL" id="CRF33577.1"/>
    </source>
</evidence>
<dbReference type="Pfam" id="PF00535">
    <property type="entry name" value="Glycos_transf_2"/>
    <property type="match status" value="1"/>
</dbReference>
<evidence type="ECO:0000256" key="4">
    <source>
        <dbReference type="ARBA" id="ARBA00022679"/>
    </source>
</evidence>
<dbReference type="PANTHER" id="PTHR48090:SF1">
    <property type="entry name" value="PROPHAGE BACTOPRENOL GLUCOSYL TRANSFERASE HOMOLOG"/>
    <property type="match status" value="1"/>
</dbReference>
<keyword evidence="2" id="KW-1003">Cell membrane</keyword>
<dbReference type="EC" id="2.4.-.-" evidence="11"/>
<evidence type="ECO:0000259" key="10">
    <source>
        <dbReference type="Pfam" id="PF00535"/>
    </source>
</evidence>
<feature type="transmembrane region" description="Helical" evidence="9">
    <location>
        <begin position="267"/>
        <end position="294"/>
    </location>
</feature>
<evidence type="ECO:0000313" key="12">
    <source>
        <dbReference type="Proteomes" id="UP000043763"/>
    </source>
</evidence>
<protein>
    <submittedName>
        <fullName evidence="11">Uncharacterized glycosyltransferase YkcC</fullName>
        <ecNumber evidence="11">2.4.-.-</ecNumber>
    </submittedName>
</protein>
<dbReference type="Proteomes" id="UP000043763">
    <property type="component" value="Unassembled WGS sequence"/>
</dbReference>
<dbReference type="InterPro" id="IPR050256">
    <property type="entry name" value="Glycosyltransferase_2"/>
</dbReference>
<feature type="transmembrane region" description="Helical" evidence="9">
    <location>
        <begin position="234"/>
        <end position="255"/>
    </location>
</feature>
<evidence type="ECO:0000256" key="8">
    <source>
        <dbReference type="ARBA" id="ARBA00038152"/>
    </source>
</evidence>
<keyword evidence="4 11" id="KW-0808">Transferase</keyword>
<reference evidence="12" key="1">
    <citation type="submission" date="2015-04" db="EMBL/GenBank/DDBJ databases">
        <authorList>
            <person name="Mushtaq Mamoona"/>
        </authorList>
    </citation>
    <scope>NUCLEOTIDE SEQUENCE [LARGE SCALE GENOMIC DNA]</scope>
    <source>
        <strain evidence="12">AN4859/03</strain>
    </source>
</reference>
<evidence type="ECO:0000256" key="5">
    <source>
        <dbReference type="ARBA" id="ARBA00022692"/>
    </source>
</evidence>
<keyword evidence="12" id="KW-1185">Reference proteome</keyword>
<evidence type="ECO:0000256" key="7">
    <source>
        <dbReference type="ARBA" id="ARBA00023136"/>
    </source>
</evidence>
<proteinExistence type="inferred from homology"/>
<dbReference type="Gene3D" id="3.90.550.10">
    <property type="entry name" value="Spore Coat Polysaccharide Biosynthesis Protein SpsA, Chain A"/>
    <property type="match status" value="1"/>
</dbReference>
<keyword evidence="7 9" id="KW-0472">Membrane</keyword>
<dbReference type="AlphaFoldDB" id="A0A0G4K7F4"/>
<dbReference type="GO" id="GO:0016757">
    <property type="term" value="F:glycosyltransferase activity"/>
    <property type="evidence" value="ECO:0007669"/>
    <property type="project" value="UniProtKB-KW"/>
</dbReference>
<evidence type="ECO:0000256" key="1">
    <source>
        <dbReference type="ARBA" id="ARBA00004651"/>
    </source>
</evidence>
<dbReference type="EMBL" id="CVLB01000001">
    <property type="protein sequence ID" value="CRF33577.1"/>
    <property type="molecule type" value="Genomic_DNA"/>
</dbReference>
<evidence type="ECO:0000256" key="3">
    <source>
        <dbReference type="ARBA" id="ARBA00022676"/>
    </source>
</evidence>
<dbReference type="InterPro" id="IPR029044">
    <property type="entry name" value="Nucleotide-diphossugar_trans"/>
</dbReference>
<keyword evidence="5 9" id="KW-0812">Transmembrane</keyword>
<evidence type="ECO:0000256" key="2">
    <source>
        <dbReference type="ARBA" id="ARBA00022475"/>
    </source>
</evidence>